<evidence type="ECO:0000256" key="4">
    <source>
        <dbReference type="ARBA" id="ARBA00022989"/>
    </source>
</evidence>
<evidence type="ECO:0000256" key="6">
    <source>
        <dbReference type="SAM" id="Phobius"/>
    </source>
</evidence>
<protein>
    <submittedName>
        <fullName evidence="7">LysE family transporter</fullName>
    </submittedName>
</protein>
<feature type="non-terminal residue" evidence="7">
    <location>
        <position position="1"/>
    </location>
</feature>
<keyword evidence="4 6" id="KW-1133">Transmembrane helix</keyword>
<evidence type="ECO:0000256" key="5">
    <source>
        <dbReference type="ARBA" id="ARBA00023136"/>
    </source>
</evidence>
<dbReference type="GO" id="GO:0015171">
    <property type="term" value="F:amino acid transmembrane transporter activity"/>
    <property type="evidence" value="ECO:0007669"/>
    <property type="project" value="TreeGrafter"/>
</dbReference>
<keyword evidence="5 6" id="KW-0472">Membrane</keyword>
<evidence type="ECO:0000256" key="3">
    <source>
        <dbReference type="ARBA" id="ARBA00022692"/>
    </source>
</evidence>
<dbReference type="RefSeq" id="WP_285362649.1">
    <property type="nucleotide sequence ID" value="NZ_JASOPU010000361.1"/>
</dbReference>
<dbReference type="PANTHER" id="PTHR30086">
    <property type="entry name" value="ARGININE EXPORTER PROTEIN ARGO"/>
    <property type="match status" value="1"/>
</dbReference>
<organism evidence="7 8">
    <name type="scientific">Streptococcus pasteurianus</name>
    <dbReference type="NCBI Taxonomy" id="197614"/>
    <lineage>
        <taxon>Bacteria</taxon>
        <taxon>Bacillati</taxon>
        <taxon>Bacillota</taxon>
        <taxon>Bacilli</taxon>
        <taxon>Lactobacillales</taxon>
        <taxon>Streptococcaceae</taxon>
        <taxon>Streptococcus</taxon>
    </lineage>
</organism>
<dbReference type="Proteomes" id="UP001237917">
    <property type="component" value="Unassembled WGS sequence"/>
</dbReference>
<comment type="caution">
    <text evidence="7">The sequence shown here is derived from an EMBL/GenBank/DDBJ whole genome shotgun (WGS) entry which is preliminary data.</text>
</comment>
<name>A0AAW6YP69_9STRE</name>
<feature type="non-terminal residue" evidence="7">
    <location>
        <position position="86"/>
    </location>
</feature>
<dbReference type="Pfam" id="PF01810">
    <property type="entry name" value="LysE"/>
    <property type="match status" value="1"/>
</dbReference>
<reference evidence="7" key="1">
    <citation type="submission" date="2023-05" db="EMBL/GenBank/DDBJ databases">
        <title>Cataloging the Phylogenetic Diversity of Human Bladder Bacteria.</title>
        <authorList>
            <person name="Du J."/>
        </authorList>
    </citation>
    <scope>NUCLEOTIDE SEQUENCE</scope>
    <source>
        <strain evidence="7">UMB0765</strain>
    </source>
</reference>
<dbReference type="PANTHER" id="PTHR30086:SF20">
    <property type="entry name" value="ARGININE EXPORTER PROTEIN ARGO-RELATED"/>
    <property type="match status" value="1"/>
</dbReference>
<proteinExistence type="predicted"/>
<dbReference type="GO" id="GO:0005886">
    <property type="term" value="C:plasma membrane"/>
    <property type="evidence" value="ECO:0007669"/>
    <property type="project" value="UniProtKB-SubCell"/>
</dbReference>
<feature type="transmembrane region" description="Helical" evidence="6">
    <location>
        <begin position="41"/>
        <end position="61"/>
    </location>
</feature>
<dbReference type="InterPro" id="IPR001123">
    <property type="entry name" value="LeuE-type"/>
</dbReference>
<dbReference type="AlphaFoldDB" id="A0AAW6YP69"/>
<dbReference type="EMBL" id="JASOPU010000361">
    <property type="protein sequence ID" value="MDK7294279.1"/>
    <property type="molecule type" value="Genomic_DNA"/>
</dbReference>
<keyword evidence="2" id="KW-1003">Cell membrane</keyword>
<evidence type="ECO:0000313" key="7">
    <source>
        <dbReference type="EMBL" id="MDK7294279.1"/>
    </source>
</evidence>
<accession>A0AAW6YP69</accession>
<gene>
    <name evidence="7" type="ORF">QP487_12745</name>
</gene>
<evidence type="ECO:0000256" key="2">
    <source>
        <dbReference type="ARBA" id="ARBA00022475"/>
    </source>
</evidence>
<comment type="subcellular location">
    <subcellularLocation>
        <location evidence="1">Cell membrane</location>
        <topology evidence="1">Multi-pass membrane protein</topology>
    </subcellularLocation>
</comment>
<sequence length="86" mass="8998">PLPRIILLALSVSLVNPHAILDTVVMMGTFAQTFGAAKWAYVGGAVAASLVWFTALGWGGTKLAPSMDSARTWRIVDAVVGVLMLG</sequence>
<evidence type="ECO:0000313" key="8">
    <source>
        <dbReference type="Proteomes" id="UP001237917"/>
    </source>
</evidence>
<evidence type="ECO:0000256" key="1">
    <source>
        <dbReference type="ARBA" id="ARBA00004651"/>
    </source>
</evidence>
<keyword evidence="3 6" id="KW-0812">Transmembrane</keyword>